<evidence type="ECO:0000313" key="9">
    <source>
        <dbReference type="Ensembl" id="ENSENLP00000041234.1"/>
    </source>
</evidence>
<keyword evidence="4" id="KW-0540">Nuclease</keyword>
<proteinExistence type="inferred from homology"/>
<evidence type="ECO:0000256" key="3">
    <source>
        <dbReference type="ARBA" id="ARBA00006958"/>
    </source>
</evidence>
<dbReference type="GO" id="GO:0046872">
    <property type="term" value="F:metal ion binding"/>
    <property type="evidence" value="ECO:0007669"/>
    <property type="project" value="UniProtKB-KW"/>
</dbReference>
<evidence type="ECO:0000313" key="10">
    <source>
        <dbReference type="Proteomes" id="UP000472264"/>
    </source>
</evidence>
<dbReference type="InterPro" id="IPR045249">
    <property type="entry name" value="HARBI1-like"/>
</dbReference>
<dbReference type="InParanoid" id="A0A665WAX2"/>
<dbReference type="InterPro" id="IPR027806">
    <property type="entry name" value="HARBI1_dom"/>
</dbReference>
<comment type="cofactor">
    <cofactor evidence="1">
        <name>a divalent metal cation</name>
        <dbReference type="ChEBI" id="CHEBI:60240"/>
    </cofactor>
</comment>
<comment type="subcellular location">
    <subcellularLocation>
        <location evidence="2">Nucleus</location>
    </subcellularLocation>
</comment>
<dbReference type="OMA" id="CTLRRES"/>
<keyword evidence="10" id="KW-1185">Reference proteome</keyword>
<dbReference type="GO" id="GO:0005634">
    <property type="term" value="C:nucleus"/>
    <property type="evidence" value="ECO:0007669"/>
    <property type="project" value="UniProtKB-SubCell"/>
</dbReference>
<protein>
    <recommendedName>
        <fullName evidence="8">DDE Tnp4 domain-containing protein</fullName>
    </recommendedName>
</protein>
<dbReference type="Pfam" id="PF13359">
    <property type="entry name" value="DDE_Tnp_4"/>
    <property type="match status" value="1"/>
</dbReference>
<evidence type="ECO:0000256" key="1">
    <source>
        <dbReference type="ARBA" id="ARBA00001968"/>
    </source>
</evidence>
<organism evidence="9 10">
    <name type="scientific">Echeneis naucrates</name>
    <name type="common">Live sharksucker</name>
    <dbReference type="NCBI Taxonomy" id="173247"/>
    <lineage>
        <taxon>Eukaryota</taxon>
        <taxon>Metazoa</taxon>
        <taxon>Chordata</taxon>
        <taxon>Craniata</taxon>
        <taxon>Vertebrata</taxon>
        <taxon>Euteleostomi</taxon>
        <taxon>Actinopterygii</taxon>
        <taxon>Neopterygii</taxon>
        <taxon>Teleostei</taxon>
        <taxon>Neoteleostei</taxon>
        <taxon>Acanthomorphata</taxon>
        <taxon>Carangaria</taxon>
        <taxon>Carangiformes</taxon>
        <taxon>Echeneidae</taxon>
        <taxon>Echeneis</taxon>
    </lineage>
</organism>
<reference evidence="9" key="1">
    <citation type="submission" date="2021-04" db="EMBL/GenBank/DDBJ databases">
        <authorList>
            <consortium name="Wellcome Sanger Institute Data Sharing"/>
        </authorList>
    </citation>
    <scope>NUCLEOTIDE SEQUENCE [LARGE SCALE GENOMIC DNA]</scope>
</reference>
<dbReference type="PANTHER" id="PTHR22930">
    <property type="match status" value="1"/>
</dbReference>
<keyword evidence="5" id="KW-0479">Metal-binding</keyword>
<comment type="similarity">
    <text evidence="3">Belongs to the HARBI1 family.</text>
</comment>
<dbReference type="GO" id="GO:0004518">
    <property type="term" value="F:nuclease activity"/>
    <property type="evidence" value="ECO:0007669"/>
    <property type="project" value="UniProtKB-KW"/>
</dbReference>
<evidence type="ECO:0000256" key="7">
    <source>
        <dbReference type="ARBA" id="ARBA00023242"/>
    </source>
</evidence>
<reference evidence="9" key="2">
    <citation type="submission" date="2025-08" db="UniProtKB">
        <authorList>
            <consortium name="Ensembl"/>
        </authorList>
    </citation>
    <scope>IDENTIFICATION</scope>
</reference>
<dbReference type="AlphaFoldDB" id="A0A665WAX2"/>
<evidence type="ECO:0000256" key="2">
    <source>
        <dbReference type="ARBA" id="ARBA00004123"/>
    </source>
</evidence>
<reference evidence="9" key="3">
    <citation type="submission" date="2025-09" db="UniProtKB">
        <authorList>
            <consortium name="Ensembl"/>
        </authorList>
    </citation>
    <scope>IDENTIFICATION</scope>
</reference>
<evidence type="ECO:0000256" key="5">
    <source>
        <dbReference type="ARBA" id="ARBA00022723"/>
    </source>
</evidence>
<keyword evidence="6" id="KW-0378">Hydrolase</keyword>
<accession>A0A665WAX2</accession>
<sequence length="307" mass="35483">IAAPSPIILLERDLFLENPVDLGARIVRCTLRRESELLPFSTDILYERYRFSAEGICFICNLRKKVFFANSSFLYIISDAEHYGKATVCRAVRKVTLALKRLLPMKVVFPGRKPTTYKIQFYEYGNFPGVTGCIDRCHVPVKCPSTEVAELCVFTPDMQFFNIVARWSSSTHDSKIFQNSSLCAQLKAREHSGYGQTHFLFTLHLHPVRPDQQRYNKAHIRSRGLVECMFGIWKNRFQCLRNTLCFEPRRCCIVIVATAVLYNYLRQHDCIDPPNEYYNHPHVPMAEVANGRTGHAYRNSFALQHFS</sequence>
<dbReference type="PANTHER" id="PTHR22930:SF286">
    <property type="entry name" value="NUCLEASE HARBI1"/>
    <property type="match status" value="1"/>
</dbReference>
<evidence type="ECO:0000256" key="4">
    <source>
        <dbReference type="ARBA" id="ARBA00022722"/>
    </source>
</evidence>
<name>A0A665WAX2_ECHNA</name>
<dbReference type="Proteomes" id="UP000472264">
    <property type="component" value="Chromosome 16"/>
</dbReference>
<dbReference type="GO" id="GO:0016787">
    <property type="term" value="F:hydrolase activity"/>
    <property type="evidence" value="ECO:0007669"/>
    <property type="project" value="UniProtKB-KW"/>
</dbReference>
<dbReference type="Ensembl" id="ENSENLT00000042282.1">
    <property type="protein sequence ID" value="ENSENLP00000041234.1"/>
    <property type="gene ID" value="ENSENLG00000017646.1"/>
</dbReference>
<evidence type="ECO:0000259" key="8">
    <source>
        <dbReference type="Pfam" id="PF13359"/>
    </source>
</evidence>
<feature type="domain" description="DDE Tnp4" evidence="8">
    <location>
        <begin position="151"/>
        <end position="263"/>
    </location>
</feature>
<evidence type="ECO:0000256" key="6">
    <source>
        <dbReference type="ARBA" id="ARBA00022801"/>
    </source>
</evidence>
<keyword evidence="7" id="KW-0539">Nucleus</keyword>